<keyword evidence="5" id="KW-0804">Transcription</keyword>
<dbReference type="GO" id="GO:0003700">
    <property type="term" value="F:DNA-binding transcription factor activity"/>
    <property type="evidence" value="ECO:0007669"/>
    <property type="project" value="InterPro"/>
</dbReference>
<dbReference type="InterPro" id="IPR036390">
    <property type="entry name" value="WH_DNA-bd_sf"/>
</dbReference>
<dbReference type="AlphaFoldDB" id="A0A2M8QYW7"/>
<dbReference type="Gene3D" id="3.40.190.10">
    <property type="entry name" value="Periplasmic binding protein-like II"/>
    <property type="match status" value="2"/>
</dbReference>
<evidence type="ECO:0000256" key="4">
    <source>
        <dbReference type="ARBA" id="ARBA00023125"/>
    </source>
</evidence>
<dbReference type="Pfam" id="PF00126">
    <property type="entry name" value="HTH_1"/>
    <property type="match status" value="1"/>
</dbReference>
<dbReference type="InterPro" id="IPR000847">
    <property type="entry name" value="LysR_HTH_N"/>
</dbReference>
<evidence type="ECO:0000313" key="8">
    <source>
        <dbReference type="Proteomes" id="UP000231194"/>
    </source>
</evidence>
<gene>
    <name evidence="7" type="ORF">CVM73_34575</name>
</gene>
<proteinExistence type="inferred from homology"/>
<reference evidence="7 8" key="1">
    <citation type="submission" date="2017-11" db="EMBL/GenBank/DDBJ databases">
        <title>Bradyrhizobium forestalis sp. nov., an efficient nitrogen-fixing bacterium isolated from nodules of forest legume species in the Amazon.</title>
        <authorList>
            <person name="Costa E.M."/>
            <person name="Guimaraes A."/>
            <person name="Carvalho T.S."/>
            <person name="Rodrigues T.L."/>
            <person name="Ribeiro P.R.A."/>
            <person name="Lebbe L."/>
            <person name="Willems A."/>
            <person name="Moreira F.M.S."/>
        </authorList>
    </citation>
    <scope>NUCLEOTIDE SEQUENCE [LARGE SCALE GENOMIC DNA]</scope>
    <source>
        <strain evidence="7 8">INPA54B</strain>
    </source>
</reference>
<dbReference type="PANTHER" id="PTHR30537:SF26">
    <property type="entry name" value="GLYCINE CLEAVAGE SYSTEM TRANSCRIPTIONAL ACTIVATOR"/>
    <property type="match status" value="1"/>
</dbReference>
<comment type="caution">
    <text evidence="7">The sequence shown here is derived from an EMBL/GenBank/DDBJ whole genome shotgun (WGS) entry which is preliminary data.</text>
</comment>
<dbReference type="GO" id="GO:0043565">
    <property type="term" value="F:sequence-specific DNA binding"/>
    <property type="evidence" value="ECO:0007669"/>
    <property type="project" value="TreeGrafter"/>
</dbReference>
<dbReference type="Gene3D" id="1.10.10.10">
    <property type="entry name" value="Winged helix-like DNA-binding domain superfamily/Winged helix DNA-binding domain"/>
    <property type="match status" value="1"/>
</dbReference>
<name>A0A2M8QYW7_9BRAD</name>
<dbReference type="Proteomes" id="UP000231194">
    <property type="component" value="Unassembled WGS sequence"/>
</dbReference>
<keyword evidence="8" id="KW-1185">Reference proteome</keyword>
<evidence type="ECO:0000256" key="2">
    <source>
        <dbReference type="ARBA" id="ARBA00009437"/>
    </source>
</evidence>
<dbReference type="OrthoDB" id="9793571at2"/>
<comment type="similarity">
    <text evidence="2">Belongs to the LysR transcriptional regulatory family.</text>
</comment>
<dbReference type="InterPro" id="IPR058163">
    <property type="entry name" value="LysR-type_TF_proteobact-type"/>
</dbReference>
<feature type="domain" description="HTH lysR-type" evidence="6">
    <location>
        <begin position="5"/>
        <end position="62"/>
    </location>
</feature>
<evidence type="ECO:0000259" key="6">
    <source>
        <dbReference type="PROSITE" id="PS50931"/>
    </source>
</evidence>
<accession>A0A2M8QYW7</accession>
<evidence type="ECO:0000256" key="1">
    <source>
        <dbReference type="ARBA" id="ARBA00003502"/>
    </source>
</evidence>
<dbReference type="EMBL" id="PGVG01000050">
    <property type="protein sequence ID" value="PJG50771.1"/>
    <property type="molecule type" value="Genomic_DNA"/>
</dbReference>
<evidence type="ECO:0000256" key="3">
    <source>
        <dbReference type="ARBA" id="ARBA00023015"/>
    </source>
</evidence>
<dbReference type="PROSITE" id="PS50931">
    <property type="entry name" value="HTH_LYSR"/>
    <property type="match status" value="1"/>
</dbReference>
<keyword evidence="3" id="KW-0805">Transcription regulation</keyword>
<dbReference type="Pfam" id="PF03466">
    <property type="entry name" value="LysR_substrate"/>
    <property type="match status" value="1"/>
</dbReference>
<organism evidence="7 8">
    <name type="scientific">Bradyrhizobium forestalis</name>
    <dbReference type="NCBI Taxonomy" id="1419263"/>
    <lineage>
        <taxon>Bacteria</taxon>
        <taxon>Pseudomonadati</taxon>
        <taxon>Pseudomonadota</taxon>
        <taxon>Alphaproteobacteria</taxon>
        <taxon>Hyphomicrobiales</taxon>
        <taxon>Nitrobacteraceae</taxon>
        <taxon>Bradyrhizobium</taxon>
    </lineage>
</organism>
<evidence type="ECO:0000256" key="5">
    <source>
        <dbReference type="ARBA" id="ARBA00023163"/>
    </source>
</evidence>
<keyword evidence="4" id="KW-0238">DNA-binding</keyword>
<dbReference type="InterPro" id="IPR036388">
    <property type="entry name" value="WH-like_DNA-bd_sf"/>
</dbReference>
<dbReference type="InterPro" id="IPR005119">
    <property type="entry name" value="LysR_subst-bd"/>
</dbReference>
<sequence length="306" mass="33358">MRSFPPFDGLIAFEAALRHASVTRASAELGLTQSAVSHRLRKLEDFVGMPLLVRQPGGLSATAAGIALSNELAGLLDRMADFRALCRAAAPPPALKVGVGAALADYWLVRRLPYFAEAHPGIPVELVILQGDAHARSTDLDVTVLWQPTAGSRATSTQRLLFREHIYPVCHPRLLPGRRPLADITRLRSLPLLHKGRAGEDSGVEWSWMTWFERLGLGRPPPADIRFATIATAIAAALAGNGIVLARSLLVQDALKDGRLVRVLPQSWDLPSSKTQIVRWPAAMAQDRRVKAFVDWVLRIPKIPGA</sequence>
<dbReference type="PRINTS" id="PR00039">
    <property type="entry name" value="HTHLYSR"/>
</dbReference>
<protein>
    <submittedName>
        <fullName evidence="7">LysR family transcriptional regulator</fullName>
    </submittedName>
</protein>
<dbReference type="GO" id="GO:0006351">
    <property type="term" value="P:DNA-templated transcription"/>
    <property type="evidence" value="ECO:0007669"/>
    <property type="project" value="TreeGrafter"/>
</dbReference>
<comment type="function">
    <text evidence="1">NodD regulates the expression of the nodABCFE genes which encode other nodulation proteins. NodD is also a negative regulator of its own expression. Binds flavonoids as inducers.</text>
</comment>
<dbReference type="SUPFAM" id="SSF46785">
    <property type="entry name" value="Winged helix' DNA-binding domain"/>
    <property type="match status" value="1"/>
</dbReference>
<dbReference type="SUPFAM" id="SSF53850">
    <property type="entry name" value="Periplasmic binding protein-like II"/>
    <property type="match status" value="1"/>
</dbReference>
<dbReference type="PANTHER" id="PTHR30537">
    <property type="entry name" value="HTH-TYPE TRANSCRIPTIONAL REGULATOR"/>
    <property type="match status" value="1"/>
</dbReference>
<evidence type="ECO:0000313" key="7">
    <source>
        <dbReference type="EMBL" id="PJG50771.1"/>
    </source>
</evidence>